<dbReference type="EMBL" id="QXBN01000070">
    <property type="protein sequence ID" value="RIT26295.1"/>
    <property type="molecule type" value="Genomic_DNA"/>
</dbReference>
<evidence type="ECO:0000259" key="1">
    <source>
        <dbReference type="Pfam" id="PF15607"/>
    </source>
</evidence>
<organism evidence="2 3">
    <name type="scientific">Mycobacteroides abscessus</name>
    <dbReference type="NCBI Taxonomy" id="36809"/>
    <lineage>
        <taxon>Bacteria</taxon>
        <taxon>Bacillati</taxon>
        <taxon>Actinomycetota</taxon>
        <taxon>Actinomycetes</taxon>
        <taxon>Mycobacteriales</taxon>
        <taxon>Mycobacteriaceae</taxon>
        <taxon>Mycobacteroides</taxon>
    </lineage>
</organism>
<evidence type="ECO:0000313" key="3">
    <source>
        <dbReference type="Proteomes" id="UP000284557"/>
    </source>
</evidence>
<accession>A0ABD7HFK4</accession>
<dbReference type="AlphaFoldDB" id="A0ABD7HFK4"/>
<dbReference type="RefSeq" id="WP_235661598.1">
    <property type="nucleotide sequence ID" value="NZ_QXBN01000070.1"/>
</dbReference>
<dbReference type="Pfam" id="PF15607">
    <property type="entry name" value="Ntox44"/>
    <property type="match status" value="1"/>
</dbReference>
<evidence type="ECO:0000313" key="2">
    <source>
        <dbReference type="EMBL" id="RIT26295.1"/>
    </source>
</evidence>
<reference evidence="2 3" key="1">
    <citation type="submission" date="2018-08" db="EMBL/GenBank/DDBJ databases">
        <title>Linezolid Resistance in Mycobacterium abscessus: MIC Distribution and Comprehensive Investigation of Resistance Mechanisms.</title>
        <authorList>
            <person name="Ye M."/>
            <person name="Xu L."/>
            <person name="Zou Y."/>
            <person name="Li B."/>
            <person name="Guo Q."/>
            <person name="Zhang Y."/>
            <person name="Zhan M."/>
            <person name="Xu B."/>
            <person name="Yu F."/>
            <person name="Zhang Z."/>
            <person name="Chu H."/>
        </authorList>
    </citation>
    <scope>NUCLEOTIDE SEQUENCE [LARGE SCALE GENOMIC DNA]</scope>
    <source>
        <strain evidence="2 3">G143</strain>
    </source>
</reference>
<feature type="domain" description="Bacterial toxin 44" evidence="1">
    <location>
        <begin position="26"/>
        <end position="52"/>
    </location>
</feature>
<dbReference type="Proteomes" id="UP000284557">
    <property type="component" value="Unassembled WGS sequence"/>
</dbReference>
<name>A0ABD7HFK4_9MYCO</name>
<sequence>HKPIIQNMVGIHQGDGLYFQQPGTPNQVYYDIYSNVHYGYVARAIGYPRSMIEVAPTLGTGDTGVTDVGDLITVAAGIDMFEKYGADMTEAQFNQALGEAIEKLASAKRAGEDVSLKFGYK</sequence>
<protein>
    <recommendedName>
        <fullName evidence="1">Bacterial toxin 44 domain-containing protein</fullName>
    </recommendedName>
</protein>
<proteinExistence type="predicted"/>
<dbReference type="InterPro" id="IPR028946">
    <property type="entry name" value="Ntox44"/>
</dbReference>
<feature type="non-terminal residue" evidence="2">
    <location>
        <position position="1"/>
    </location>
</feature>
<comment type="caution">
    <text evidence="2">The sequence shown here is derived from an EMBL/GenBank/DDBJ whole genome shotgun (WGS) entry which is preliminary data.</text>
</comment>
<gene>
    <name evidence="2" type="ORF">D2E76_28255</name>
</gene>